<dbReference type="Gene3D" id="3.40.50.12170">
    <property type="entry name" value="Uncharacterised protein PF07075, DUF1343"/>
    <property type="match status" value="1"/>
</dbReference>
<protein>
    <submittedName>
        <fullName evidence="3">DUF1343 domain-containing protein</fullName>
    </submittedName>
</protein>
<organism evidence="3 4">
    <name type="scientific">Candidatus Desulfaltia bathyphila</name>
    <dbReference type="NCBI Taxonomy" id="2841697"/>
    <lineage>
        <taxon>Bacteria</taxon>
        <taxon>Pseudomonadati</taxon>
        <taxon>Thermodesulfobacteriota</taxon>
        <taxon>Desulfobacteria</taxon>
        <taxon>Desulfobacterales</taxon>
        <taxon>Desulfobacterales incertae sedis</taxon>
        <taxon>Candidatus Desulfaltia</taxon>
    </lineage>
</organism>
<dbReference type="EMBL" id="JACNLL010000024">
    <property type="protein sequence ID" value="MBC8198784.1"/>
    <property type="molecule type" value="Genomic_DNA"/>
</dbReference>
<dbReference type="InterPro" id="IPR048502">
    <property type="entry name" value="NamZ_N"/>
</dbReference>
<evidence type="ECO:0000313" key="3">
    <source>
        <dbReference type="EMBL" id="MBC8198784.1"/>
    </source>
</evidence>
<evidence type="ECO:0000313" key="4">
    <source>
        <dbReference type="Proteomes" id="UP000603545"/>
    </source>
</evidence>
<dbReference type="PIRSF" id="PIRSF016719">
    <property type="entry name" value="UCP016719"/>
    <property type="match status" value="1"/>
</dbReference>
<dbReference type="PANTHER" id="PTHR42915:SF1">
    <property type="entry name" value="PEPTIDOGLYCAN BETA-N-ACETYLMURAMIDASE NAMZ"/>
    <property type="match status" value="1"/>
</dbReference>
<dbReference type="Pfam" id="PF07075">
    <property type="entry name" value="NamZ_N"/>
    <property type="match status" value="1"/>
</dbReference>
<dbReference type="AlphaFoldDB" id="A0A8J6N417"/>
<dbReference type="InterPro" id="IPR008302">
    <property type="entry name" value="NamZ"/>
</dbReference>
<evidence type="ECO:0000259" key="2">
    <source>
        <dbReference type="Pfam" id="PF20732"/>
    </source>
</evidence>
<dbReference type="InterPro" id="IPR048503">
    <property type="entry name" value="NamZ_C"/>
</dbReference>
<gene>
    <name evidence="3" type="ORF">H8E80_01880</name>
</gene>
<dbReference type="PANTHER" id="PTHR42915">
    <property type="entry name" value="HYPOTHETICAL 460 KDA PROTEIN IN FEUA-SIGW INTERGENIC REGION [PRECURSOR]"/>
    <property type="match status" value="1"/>
</dbReference>
<comment type="caution">
    <text evidence="3">The sequence shown here is derived from an EMBL/GenBank/DDBJ whole genome shotgun (WGS) entry which is preliminary data.</text>
</comment>
<dbReference type="GO" id="GO:0033922">
    <property type="term" value="F:peptidoglycan beta-N-acetylmuramidase activity"/>
    <property type="evidence" value="ECO:0007669"/>
    <property type="project" value="InterPro"/>
</dbReference>
<dbReference type="Gene3D" id="3.90.1150.140">
    <property type="match status" value="1"/>
</dbReference>
<name>A0A8J6N417_9BACT</name>
<feature type="domain" description="Peptidoglycan beta-N-acetylmuramidase NamZ N-terminal" evidence="1">
    <location>
        <begin position="32"/>
        <end position="232"/>
    </location>
</feature>
<accession>A0A8J6N417</accession>
<proteinExistence type="predicted"/>
<dbReference type="Pfam" id="PF20732">
    <property type="entry name" value="NamZ_C"/>
    <property type="match status" value="1"/>
</dbReference>
<evidence type="ECO:0000259" key="1">
    <source>
        <dbReference type="Pfam" id="PF07075"/>
    </source>
</evidence>
<reference evidence="3 4" key="1">
    <citation type="submission" date="2020-08" db="EMBL/GenBank/DDBJ databases">
        <title>Bridging the membrane lipid divide: bacteria of the FCB group superphylum have the potential to synthesize archaeal ether lipids.</title>
        <authorList>
            <person name="Villanueva L."/>
            <person name="Von Meijenfeldt F.A.B."/>
            <person name="Westbye A.B."/>
            <person name="Yadav S."/>
            <person name="Hopmans E.C."/>
            <person name="Dutilh B.E."/>
            <person name="Sinninghe Damste J.S."/>
        </authorList>
    </citation>
    <scope>NUCLEOTIDE SEQUENCE [LARGE SCALE GENOMIC DNA]</scope>
    <source>
        <strain evidence="3">NIOZ-UU82</strain>
    </source>
</reference>
<dbReference type="Proteomes" id="UP000603545">
    <property type="component" value="Unassembled WGS sequence"/>
</dbReference>
<sequence length="398" mass="45489">MESFNFKSAIVQTGLESFIESPPGWIKGNRLGLLSNLASVDTRFFHACELISKQFPGRLAALFAPQHGFFAEKQDNMIESDDIIDPLLKIPVFSLYGKTRIPTKKMFDLIDILIIDLQDVGTRVYTFIYTMAFCLEAAKRFGKKALVLDRPNPINGLMVEGNCLSPECASFVGRYPIPMRYGLTIGELSLMFNNYFKIGCDLEVIPMKGWRRNMYFRDTGLPWIPPSPNLPTPVSAMVYPGQVLWEGTNVSEGRGTTQPFELFGAPFIDTEEVLSSLGSGGLSGVVLRKTVFEPTSNKWRGSQCNGFQIHIIEPDKYQPYITTLRLLQAVIFHHRDRFKWKLPPYEYEFEKLPIDLISGDKEIRMQIENFDDIDEMAASWKDDIDKFVKESRRFYLYS</sequence>
<feature type="domain" description="Peptidoglycan beta-N-acetylmuramidase NamZ C-terminal" evidence="2">
    <location>
        <begin position="237"/>
        <end position="397"/>
    </location>
</feature>